<dbReference type="HOGENOM" id="CLU_1259679_0_0_3"/>
<dbReference type="RefSeq" id="WP_015185261.1">
    <property type="nucleotide sequence ID" value="NC_019738.1"/>
</dbReference>
<proteinExistence type="predicted"/>
<protein>
    <submittedName>
        <fullName evidence="1">Uncharacterized protein</fullName>
    </submittedName>
</protein>
<organism evidence="1 2">
    <name type="scientific">Allocoleopsis franciscana PCC 7113</name>
    <dbReference type="NCBI Taxonomy" id="1173027"/>
    <lineage>
        <taxon>Bacteria</taxon>
        <taxon>Bacillati</taxon>
        <taxon>Cyanobacteriota</taxon>
        <taxon>Cyanophyceae</taxon>
        <taxon>Coleofasciculales</taxon>
        <taxon>Coleofasciculaceae</taxon>
        <taxon>Allocoleopsis</taxon>
        <taxon>Allocoleopsis franciscana</taxon>
    </lineage>
</organism>
<keyword evidence="2" id="KW-1185">Reference proteome</keyword>
<gene>
    <name evidence="1" type="ORF">Mic7113_5492</name>
</gene>
<name>K9WLT4_9CYAN</name>
<dbReference type="OrthoDB" id="456467at2"/>
<dbReference type="Proteomes" id="UP000010471">
    <property type="component" value="Chromosome"/>
</dbReference>
<accession>K9WLT4</accession>
<sequence length="223" mass="25922">MTPTEIEAVLQAAFIQCETSLCPLSDQQKQILLQVVTESVTRAALLMSARGDDDDDDDAANPLDELTEEQRQALLEFVQEQEKRDYPRGSAKGDRPWKIKLLNDWLHNRESGSVQFIRENYGPQWLNRVKPKHLAQYFAAEILSDNLKLRVGDRIEVSNGLWEWVQENGPCTREWFACTVIRISQQSDSDGSYYNCTIRFDNGSEYEIPGIYQWNRYNWRWPA</sequence>
<evidence type="ECO:0000313" key="2">
    <source>
        <dbReference type="Proteomes" id="UP000010471"/>
    </source>
</evidence>
<dbReference type="eggNOG" id="ENOG502ZCAW">
    <property type="taxonomic scope" value="Bacteria"/>
</dbReference>
<dbReference type="PATRIC" id="fig|1173027.3.peg.6080"/>
<dbReference type="AlphaFoldDB" id="K9WLT4"/>
<dbReference type="STRING" id="1173027.Mic7113_5492"/>
<reference evidence="1 2" key="1">
    <citation type="submission" date="2012-06" db="EMBL/GenBank/DDBJ databases">
        <title>Finished chromosome of genome of Microcoleus sp. PCC 7113.</title>
        <authorList>
            <consortium name="US DOE Joint Genome Institute"/>
            <person name="Gugger M."/>
            <person name="Coursin T."/>
            <person name="Rippka R."/>
            <person name="Tandeau De Marsac N."/>
            <person name="Huntemann M."/>
            <person name="Wei C.-L."/>
            <person name="Han J."/>
            <person name="Detter J.C."/>
            <person name="Han C."/>
            <person name="Tapia R."/>
            <person name="Chen A."/>
            <person name="Kyrpides N."/>
            <person name="Mavromatis K."/>
            <person name="Markowitz V."/>
            <person name="Szeto E."/>
            <person name="Ivanova N."/>
            <person name="Pagani I."/>
            <person name="Pati A."/>
            <person name="Goodwin L."/>
            <person name="Nordberg H.P."/>
            <person name="Cantor M.N."/>
            <person name="Hua S.X."/>
            <person name="Woyke T."/>
            <person name="Kerfeld C.A."/>
        </authorList>
    </citation>
    <scope>NUCLEOTIDE SEQUENCE [LARGE SCALE GENOMIC DNA]</scope>
    <source>
        <strain evidence="1 2">PCC 7113</strain>
    </source>
</reference>
<dbReference type="KEGG" id="mic:Mic7113_5492"/>
<evidence type="ECO:0000313" key="1">
    <source>
        <dbReference type="EMBL" id="AFZ21128.1"/>
    </source>
</evidence>
<dbReference type="EMBL" id="CP003630">
    <property type="protein sequence ID" value="AFZ21128.1"/>
    <property type="molecule type" value="Genomic_DNA"/>
</dbReference>